<feature type="transmembrane region" description="Helical" evidence="9">
    <location>
        <begin position="87"/>
        <end position="106"/>
    </location>
</feature>
<evidence type="ECO:0000256" key="2">
    <source>
        <dbReference type="ARBA" id="ARBA00022475"/>
    </source>
</evidence>
<dbReference type="Gene3D" id="3.30.200.20">
    <property type="entry name" value="Phosphorylase Kinase, domain 1"/>
    <property type="match status" value="1"/>
</dbReference>
<feature type="transmembrane region" description="Helical" evidence="9">
    <location>
        <begin position="417"/>
        <end position="437"/>
    </location>
</feature>
<dbReference type="RefSeq" id="WP_278221003.1">
    <property type="nucleotide sequence ID" value="NZ_JAKZMO010000007.1"/>
</dbReference>
<evidence type="ECO:0000313" key="11">
    <source>
        <dbReference type="Proteomes" id="UP001154266"/>
    </source>
</evidence>
<feature type="transmembrane region" description="Helical" evidence="9">
    <location>
        <begin position="479"/>
        <end position="502"/>
    </location>
</feature>
<feature type="transmembrane region" description="Helical" evidence="9">
    <location>
        <begin position="255"/>
        <end position="277"/>
    </location>
</feature>
<proteinExistence type="predicted"/>
<dbReference type="CDD" id="cd13123">
    <property type="entry name" value="MATE_MurJ_like"/>
    <property type="match status" value="1"/>
</dbReference>
<feature type="transmembrane region" description="Helical" evidence="9">
    <location>
        <begin position="514"/>
        <end position="538"/>
    </location>
</feature>
<feature type="region of interest" description="Disordered" evidence="8">
    <location>
        <begin position="742"/>
        <end position="772"/>
    </location>
</feature>
<feature type="transmembrane region" description="Helical" evidence="9">
    <location>
        <begin position="337"/>
        <end position="356"/>
    </location>
</feature>
<evidence type="ECO:0000256" key="6">
    <source>
        <dbReference type="ARBA" id="ARBA00022989"/>
    </source>
</evidence>
<feature type="transmembrane region" description="Helical" evidence="9">
    <location>
        <begin position="220"/>
        <end position="239"/>
    </location>
</feature>
<keyword evidence="7 9" id="KW-0472">Membrane</keyword>
<keyword evidence="6 9" id="KW-1133">Transmembrane helix</keyword>
<evidence type="ECO:0000256" key="8">
    <source>
        <dbReference type="SAM" id="MobiDB-lite"/>
    </source>
</evidence>
<dbReference type="Pfam" id="PF03023">
    <property type="entry name" value="MurJ"/>
    <property type="match status" value="1"/>
</dbReference>
<feature type="transmembrane region" description="Helical" evidence="9">
    <location>
        <begin position="558"/>
        <end position="579"/>
    </location>
</feature>
<evidence type="ECO:0000313" key="10">
    <source>
        <dbReference type="EMBL" id="MDG5483274.1"/>
    </source>
</evidence>
<feature type="transmembrane region" description="Helical" evidence="9">
    <location>
        <begin position="188"/>
        <end position="208"/>
    </location>
</feature>
<name>A0ABT6GPV3_MYCGU</name>
<dbReference type="SUPFAM" id="SSF56112">
    <property type="entry name" value="Protein kinase-like (PK-like)"/>
    <property type="match status" value="1"/>
</dbReference>
<evidence type="ECO:0000256" key="1">
    <source>
        <dbReference type="ARBA" id="ARBA00004651"/>
    </source>
</evidence>
<reference evidence="10" key="1">
    <citation type="journal article" date="2023" name="Environ. Microbiol.">
        <title>The 2-methylpropene degradation pathway in Mycobacteriaceae family strains.</title>
        <authorList>
            <person name="Helbich S."/>
            <person name="Barrantes I."/>
            <person name="Dos Anjos Borges L.G."/>
            <person name="Pieper D.H."/>
            <person name="Vainshtein Y."/>
            <person name="Sohn K."/>
            <person name="Engesser K.H."/>
        </authorList>
    </citation>
    <scope>NUCLEOTIDE SEQUENCE</scope>
    <source>
        <strain evidence="10">IBE100</strain>
    </source>
</reference>
<dbReference type="NCBIfam" id="TIGR01695">
    <property type="entry name" value="murJ_mviN"/>
    <property type="match status" value="1"/>
</dbReference>
<feature type="region of interest" description="Disordered" evidence="8">
    <location>
        <begin position="599"/>
        <end position="724"/>
    </location>
</feature>
<dbReference type="Gene3D" id="1.10.510.10">
    <property type="entry name" value="Transferase(Phosphotransferase) domain 1"/>
    <property type="match status" value="1"/>
</dbReference>
<dbReference type="InterPro" id="IPR051050">
    <property type="entry name" value="Lipid_II_flippase_MurJ/MviN"/>
</dbReference>
<accession>A0ABT6GPV3</accession>
<dbReference type="CDD" id="cd13973">
    <property type="entry name" value="PK_MviN-like"/>
    <property type="match status" value="1"/>
</dbReference>
<feature type="transmembrane region" description="Helical" evidence="9">
    <location>
        <begin position="377"/>
        <end position="405"/>
    </location>
</feature>
<comment type="caution">
    <text evidence="10">The sequence shown here is derived from an EMBL/GenBank/DDBJ whole genome shotgun (WGS) entry which is preliminary data.</text>
</comment>
<evidence type="ECO:0000256" key="7">
    <source>
        <dbReference type="ARBA" id="ARBA00023136"/>
    </source>
</evidence>
<evidence type="ECO:0000256" key="4">
    <source>
        <dbReference type="ARBA" id="ARBA00022960"/>
    </source>
</evidence>
<feature type="compositionally biased region" description="Basic and acidic residues" evidence="8">
    <location>
        <begin position="653"/>
        <end position="666"/>
    </location>
</feature>
<feature type="transmembrane region" description="Helical" evidence="9">
    <location>
        <begin position="449"/>
        <end position="473"/>
    </location>
</feature>
<dbReference type="InterPro" id="IPR004268">
    <property type="entry name" value="MurJ"/>
</dbReference>
<evidence type="ECO:0000256" key="5">
    <source>
        <dbReference type="ARBA" id="ARBA00022984"/>
    </source>
</evidence>
<feature type="transmembrane region" description="Helical" evidence="9">
    <location>
        <begin position="112"/>
        <end position="132"/>
    </location>
</feature>
<gene>
    <name evidence="10" type="primary">murJ</name>
    <name evidence="10" type="ORF">MNO81_10770</name>
</gene>
<dbReference type="EMBL" id="JAKZMO010000007">
    <property type="protein sequence ID" value="MDG5483274.1"/>
    <property type="molecule type" value="Genomic_DNA"/>
</dbReference>
<comment type="subcellular location">
    <subcellularLocation>
        <location evidence="1">Cell membrane</location>
        <topology evidence="1">Multi-pass membrane protein</topology>
    </subcellularLocation>
</comment>
<feature type="compositionally biased region" description="Pro residues" evidence="8">
    <location>
        <begin position="1"/>
        <end position="20"/>
    </location>
</feature>
<feature type="compositionally biased region" description="Pro residues" evidence="8">
    <location>
        <begin position="621"/>
        <end position="631"/>
    </location>
</feature>
<feature type="transmembrane region" description="Helical" evidence="9">
    <location>
        <begin position="1076"/>
        <end position="1099"/>
    </location>
</feature>
<sequence>MSPVPGGPPTPPSRTGPPRPVGARNPLPGPPPPPPRRRSAPPPRLPRGPAPRRRAGRPELSDAAVVSRSWGMAFATLISRLTGFARIVLIATILGAALSSAFSVAYQLPNLIAALVLEATFTAIFVPVLARAERDDPDGGTAFVRRLVTLATTLLLLTTALAIVSAPLLVELMLGADPLVNRDLTKAFAYLLLPQVLFYGLSSVFMAILNTRNVFGPPAWAPVCNNVVAIATLGLYLVVPGELSVDPVQMGNAKLLVLGIGMTLGTVTQVVVLLVALRRERVSLRPLWGIDDRLKQFGAMASAMVLYVLISQIGLIVGNRIASGAAASGPAIYNYTWLVLMLPFGMIGVTVLTVVMPRLSRNAAANDNPAVLADLSLATRLTMVTLIPIVAMMTVGGPAIGSALFAYGNFGDVDAGYLGMAITLSAFTLVPYALVLLQLRVFYARQQPWTPIALIVVITVVKIAASVAAPYLTDDPDLVAGYLGLANGLGFLAGAIVGYFLLRANLNPPGGRLIGLQVVRTILVTIFASLIAGLIAHVVDQLFGLESLTTNWGGAGSLLRLLVLGLIMVPTIAGVLLAANVPEAEAALGAVLGRLGRARPVPETLGPRPEGRRGTVASPPRMLPDQPPPGTPLTYARQRNSSASIRRPAPPVGRREPSGEVVRDGMGKGPAVSNEPAGGSVPDNTATAKIPVPPPPNDRESPVSADDFQPDVPTPDVPAAPSPADFKATVQEPVDFGATARLSTAEPNGTAPIPASGRPPSDYGGDPTRESLPFDVPREPPIEAATSDEDVHLIPGAVIGGGRYRLLVFHGGPPTLQFWQALDTALDRQVALTFVDPDATLPDEQLQKILAATLKLSRLDMPGVARVLDVANTGSGGLVVSEWIRGGSLAEVAETSPSPIGGARAIQSLAAAAEAAHRAGVAMSIDHPSRVRVSIEGDVALAFPATLPDATPEDDIRGIGAALYALLINKWPLREAGVRSGLESAELDPAGQPVEPRSVDRQIPFQISAAAARAVQEGGGIRSAPTLLNLLQQATAVADRTELIEPVDEPIAAPAPHRFGERDPEDPDAQARRRKALLIGLSVGGAILIVALVVLGTVLTRIFGDVGDGLGGDELGLNAPGTSEAGDAGAGAGETVKPVSATVFSPEGEADAPAEARLAIDGNPTTVWPIDTYTDPVPFPNFKNGVGLILQLPQPTRIGEVDIDLNSTGTAVEIRSAQSQTPASLADTTVLKSATSLQPGQNTIELDNAEPTSYLLVWVSTLGTVDGENRSDIAEITLKAAG</sequence>
<keyword evidence="5" id="KW-0573">Peptidoglycan synthesis</keyword>
<feature type="compositionally biased region" description="Pro residues" evidence="8">
    <location>
        <begin position="27"/>
        <end position="49"/>
    </location>
</feature>
<evidence type="ECO:0000256" key="9">
    <source>
        <dbReference type="SAM" id="Phobius"/>
    </source>
</evidence>
<feature type="transmembrane region" description="Helical" evidence="9">
    <location>
        <begin position="297"/>
        <end position="317"/>
    </location>
</feature>
<feature type="compositionally biased region" description="Pro residues" evidence="8">
    <location>
        <begin position="712"/>
        <end position="721"/>
    </location>
</feature>
<dbReference type="PRINTS" id="PR01806">
    <property type="entry name" value="VIRFACTRMVIN"/>
</dbReference>
<keyword evidence="2" id="KW-1003">Cell membrane</keyword>
<protein>
    <submittedName>
        <fullName evidence="10">Murein biosynthesis integral membrane protein MurJ</fullName>
    </submittedName>
</protein>
<keyword evidence="3 9" id="KW-0812">Transmembrane</keyword>
<dbReference type="PANTHER" id="PTHR47019">
    <property type="entry name" value="LIPID II FLIPPASE MURJ"/>
    <property type="match status" value="1"/>
</dbReference>
<dbReference type="InterPro" id="IPR011009">
    <property type="entry name" value="Kinase-like_dom_sf"/>
</dbReference>
<organism evidence="10 11">
    <name type="scientific">Mycolicibacterium gadium</name>
    <name type="common">Mycobacterium gadium</name>
    <dbReference type="NCBI Taxonomy" id="1794"/>
    <lineage>
        <taxon>Bacteria</taxon>
        <taxon>Bacillati</taxon>
        <taxon>Actinomycetota</taxon>
        <taxon>Actinomycetes</taxon>
        <taxon>Mycobacteriales</taxon>
        <taxon>Mycobacteriaceae</taxon>
        <taxon>Mycolicibacterium</taxon>
    </lineage>
</organism>
<feature type="region of interest" description="Disordered" evidence="8">
    <location>
        <begin position="1"/>
        <end position="61"/>
    </location>
</feature>
<keyword evidence="4" id="KW-0133">Cell shape</keyword>
<evidence type="ECO:0000256" key="3">
    <source>
        <dbReference type="ARBA" id="ARBA00022692"/>
    </source>
</evidence>
<dbReference type="Proteomes" id="UP001154266">
    <property type="component" value="Unassembled WGS sequence"/>
</dbReference>
<dbReference type="PANTHER" id="PTHR47019:SF1">
    <property type="entry name" value="LIPID II FLIPPASE MURJ"/>
    <property type="match status" value="1"/>
</dbReference>
<keyword evidence="11" id="KW-1185">Reference proteome</keyword>
<feature type="transmembrane region" description="Helical" evidence="9">
    <location>
        <begin position="144"/>
        <end position="168"/>
    </location>
</feature>